<sequence length="769" mass="87234">MIQSDYLKENPFLFSFVPMFYMVWADAILTPSEILKIRELIEQQVWITQKERTFLLSHLDPQNPPSPGQLKEWLFEIRRVSQDLTPQMKRSLVDIGIELARLNARNQDDKTLEAARAPLTDIEEALGILSREAAFHLRSQERTTQTGGQQTEASFDLNKMSELLDGKNRVVIRKVKTILSDPEFEYYKGESTAEYREQVLKWCQYLADQGFGGMAYPEAFGGQGDMASYFAIMETLSYHDLSMVIKFGVQFGLWGMSVYFLGTEKHHQQYLKDIGTLKLPGCFAMTETGHGSNVKGIETTATYHHKTKTLVINTPHHGAGKEYIGNAAVHGQMATVFAKLIIDEVDYGVNAFVVPLRDSDGHTVSGVIIEDCGPKMGLNGVDNGRIWFDEVVIPVENMLDKFASIDADGKFKSPITSDNRRFFTMLGTLVGGRIGIPRSGLSAMKTGLTIAIRYGDTRRQFGPENGSEVPILNYRTHQRRLMPLLAESYAIHFSLQYLTNRFLSRSEEDMQEIEAMAAGLKSFATWRTTHALQECREACGGKGYLSENRIDRLKNDTDVYTTFEGDNTVLMQLVAKSRLSEFKKEFSDINLFGVLSYVASQAKTSLSEMNPLTVRNTDPEHLLDFEFYLNAFRYRERDILTSAARRIKKHLDNGMDSFDAFNQTQYHMVNVGFAYIERLILEQFIAQVKKTEDEGCKMILTKLCQLFALSQMEKNKGWYLEHDYMAGVKTKAIRKMINQLCLEVRENAVPLVNAFEIPESCLAAPIAMK</sequence>
<dbReference type="InterPro" id="IPR036250">
    <property type="entry name" value="AcylCo_DH-like_C"/>
</dbReference>
<dbReference type="Pfam" id="PF22924">
    <property type="entry name" value="ACOX_C_alpha1"/>
    <property type="match status" value="1"/>
</dbReference>
<dbReference type="Pfam" id="PF02770">
    <property type="entry name" value="Acyl-CoA_dh_M"/>
    <property type="match status" value="1"/>
</dbReference>
<evidence type="ECO:0000259" key="10">
    <source>
        <dbReference type="Pfam" id="PF22924"/>
    </source>
</evidence>
<evidence type="ECO:0000256" key="3">
    <source>
        <dbReference type="ARBA" id="ARBA00022630"/>
    </source>
</evidence>
<keyword evidence="5" id="KW-0560">Oxidoreductase</keyword>
<comment type="similarity">
    <text evidence="2">Belongs to the acyl-CoA oxidase family.</text>
</comment>
<evidence type="ECO:0000256" key="4">
    <source>
        <dbReference type="ARBA" id="ARBA00022827"/>
    </source>
</evidence>
<dbReference type="PANTHER" id="PTHR10909">
    <property type="entry name" value="ELECTRON TRANSPORT OXIDOREDUCTASE"/>
    <property type="match status" value="1"/>
</dbReference>
<comment type="caution">
    <text evidence="11">The sequence shown here is derived from an EMBL/GenBank/DDBJ whole genome shotgun (WGS) entry which is preliminary data.</text>
</comment>
<dbReference type="EMBL" id="JBIPKE010000013">
    <property type="protein sequence ID" value="MFH6982833.1"/>
    <property type="molecule type" value="Genomic_DNA"/>
</dbReference>
<reference evidence="11 12" key="1">
    <citation type="journal article" date="2013" name="Int. J. Syst. Evol. Microbiol.">
        <title>Marinoscillum luteum sp. nov., isolated from marine sediment.</title>
        <authorList>
            <person name="Cha I.T."/>
            <person name="Park S.J."/>
            <person name="Kim S.J."/>
            <person name="Kim J.G."/>
            <person name="Jung M.Y."/>
            <person name="Shin K.S."/>
            <person name="Kwon K.K."/>
            <person name="Yang S.H."/>
            <person name="Seo Y.S."/>
            <person name="Rhee S.K."/>
        </authorList>
    </citation>
    <scope>NUCLEOTIDE SEQUENCE [LARGE SCALE GENOMIC DNA]</scope>
    <source>
        <strain evidence="11 12">KCTC 23939</strain>
    </source>
</reference>
<dbReference type="InterPro" id="IPR037069">
    <property type="entry name" value="AcylCoA_DH/ox_N_sf"/>
</dbReference>
<dbReference type="Gene3D" id="1.20.140.10">
    <property type="entry name" value="Butyryl-CoA Dehydrogenase, subunit A, domain 3"/>
    <property type="match status" value="2"/>
</dbReference>
<keyword evidence="6" id="KW-0812">Transmembrane</keyword>
<feature type="domain" description="Acyl-CoA oxidase C-terminal" evidence="7">
    <location>
        <begin position="624"/>
        <end position="768"/>
    </location>
</feature>
<evidence type="ECO:0000313" key="12">
    <source>
        <dbReference type="Proteomes" id="UP001610063"/>
    </source>
</evidence>
<evidence type="ECO:0000256" key="1">
    <source>
        <dbReference type="ARBA" id="ARBA00001974"/>
    </source>
</evidence>
<evidence type="ECO:0000256" key="5">
    <source>
        <dbReference type="ARBA" id="ARBA00023002"/>
    </source>
</evidence>
<dbReference type="InterPro" id="IPR009100">
    <property type="entry name" value="AcylCoA_DH/oxidase_NM_dom_sf"/>
</dbReference>
<feature type="domain" description="Acyl-CoA oxidase/dehydrogenase middle" evidence="8">
    <location>
        <begin position="282"/>
        <end position="391"/>
    </location>
</feature>
<keyword evidence="6" id="KW-1133">Transmembrane helix</keyword>
<evidence type="ECO:0000259" key="7">
    <source>
        <dbReference type="Pfam" id="PF01756"/>
    </source>
</evidence>
<evidence type="ECO:0000313" key="11">
    <source>
        <dbReference type="EMBL" id="MFH6982833.1"/>
    </source>
</evidence>
<evidence type="ECO:0000259" key="8">
    <source>
        <dbReference type="Pfam" id="PF02770"/>
    </source>
</evidence>
<dbReference type="InterPro" id="IPR055060">
    <property type="entry name" value="ACOX_C_alpha1"/>
</dbReference>
<dbReference type="Gene3D" id="2.40.110.10">
    <property type="entry name" value="Butyryl-CoA Dehydrogenase, subunit A, domain 2"/>
    <property type="match status" value="1"/>
</dbReference>
<dbReference type="PIRSF" id="PIRSF000168">
    <property type="entry name" value="Acyl-CoA_oxidase"/>
    <property type="match status" value="1"/>
</dbReference>
<protein>
    <submittedName>
        <fullName evidence="11">Acyl-CoA dehydrogenase</fullName>
    </submittedName>
</protein>
<dbReference type="SUPFAM" id="SSF56645">
    <property type="entry name" value="Acyl-CoA dehydrogenase NM domain-like"/>
    <property type="match status" value="1"/>
</dbReference>
<dbReference type="RefSeq" id="WP_395416469.1">
    <property type="nucleotide sequence ID" value="NZ_JBIPKE010000013.1"/>
</dbReference>
<keyword evidence="4" id="KW-0274">FAD</keyword>
<proteinExistence type="inferred from homology"/>
<dbReference type="InterPro" id="IPR013786">
    <property type="entry name" value="AcylCoA_DH/ox_N"/>
</dbReference>
<name>A0ABW7N5H9_9BACT</name>
<dbReference type="InterPro" id="IPR012258">
    <property type="entry name" value="Acyl-CoA_oxidase"/>
</dbReference>
<dbReference type="InterPro" id="IPR046373">
    <property type="entry name" value="Acyl-CoA_Oxase/DH_mid-dom_sf"/>
</dbReference>
<keyword evidence="3" id="KW-0285">Flavoprotein</keyword>
<feature type="transmembrane region" description="Helical" evidence="6">
    <location>
        <begin position="12"/>
        <end position="29"/>
    </location>
</feature>
<evidence type="ECO:0000256" key="6">
    <source>
        <dbReference type="SAM" id="Phobius"/>
    </source>
</evidence>
<dbReference type="Pfam" id="PF02771">
    <property type="entry name" value="Acyl-CoA_dh_N"/>
    <property type="match status" value="1"/>
</dbReference>
<dbReference type="PANTHER" id="PTHR10909:SF378">
    <property type="entry name" value="ACYL-COENZYME A OXIDASE"/>
    <property type="match status" value="1"/>
</dbReference>
<gene>
    <name evidence="11" type="ORF">ACHKAR_05265</name>
</gene>
<feature type="domain" description="Acyl-CoA dehydrogenase/oxidase N-terminal" evidence="9">
    <location>
        <begin position="202"/>
        <end position="274"/>
    </location>
</feature>
<dbReference type="InterPro" id="IPR006091">
    <property type="entry name" value="Acyl-CoA_Oxase/DH_mid-dom"/>
</dbReference>
<organism evidence="11 12">
    <name type="scientific">Marinoscillum luteum</name>
    <dbReference type="NCBI Taxonomy" id="861051"/>
    <lineage>
        <taxon>Bacteria</taxon>
        <taxon>Pseudomonadati</taxon>
        <taxon>Bacteroidota</taxon>
        <taxon>Cytophagia</taxon>
        <taxon>Cytophagales</taxon>
        <taxon>Reichenbachiellaceae</taxon>
        <taxon>Marinoscillum</taxon>
    </lineage>
</organism>
<accession>A0ABW7N5H9</accession>
<dbReference type="InterPro" id="IPR006089">
    <property type="entry name" value="Acyl-CoA_DH_CS"/>
</dbReference>
<dbReference type="InterPro" id="IPR002655">
    <property type="entry name" value="Acyl-CoA_oxidase_C"/>
</dbReference>
<keyword evidence="6" id="KW-0472">Membrane</keyword>
<comment type="cofactor">
    <cofactor evidence="1">
        <name>FAD</name>
        <dbReference type="ChEBI" id="CHEBI:57692"/>
    </cofactor>
</comment>
<keyword evidence="12" id="KW-1185">Reference proteome</keyword>
<evidence type="ECO:0000256" key="2">
    <source>
        <dbReference type="ARBA" id="ARBA00006288"/>
    </source>
</evidence>
<dbReference type="Gene3D" id="1.10.540.10">
    <property type="entry name" value="Acyl-CoA dehydrogenase/oxidase, N-terminal domain"/>
    <property type="match status" value="1"/>
</dbReference>
<dbReference type="PROSITE" id="PS00073">
    <property type="entry name" value="ACYL_COA_DH_2"/>
    <property type="match status" value="1"/>
</dbReference>
<evidence type="ECO:0000259" key="9">
    <source>
        <dbReference type="Pfam" id="PF02771"/>
    </source>
</evidence>
<feature type="domain" description="Acyl-CoA oxidase C-alpha1" evidence="10">
    <location>
        <begin position="427"/>
        <end position="577"/>
    </location>
</feature>
<dbReference type="SUPFAM" id="SSF47203">
    <property type="entry name" value="Acyl-CoA dehydrogenase C-terminal domain-like"/>
    <property type="match status" value="2"/>
</dbReference>
<dbReference type="Proteomes" id="UP001610063">
    <property type="component" value="Unassembled WGS sequence"/>
</dbReference>
<dbReference type="Pfam" id="PF01756">
    <property type="entry name" value="ACOX"/>
    <property type="match status" value="1"/>
</dbReference>